<name>A0AAD7V1M6_9FUNG</name>
<keyword evidence="3" id="KW-1185">Reference proteome</keyword>
<accession>A0AAD7V1M6</accession>
<organism evidence="2 3">
    <name type="scientific">Lichtheimia ornata</name>
    <dbReference type="NCBI Taxonomy" id="688661"/>
    <lineage>
        <taxon>Eukaryota</taxon>
        <taxon>Fungi</taxon>
        <taxon>Fungi incertae sedis</taxon>
        <taxon>Mucoromycota</taxon>
        <taxon>Mucoromycotina</taxon>
        <taxon>Mucoromycetes</taxon>
        <taxon>Mucorales</taxon>
        <taxon>Lichtheimiaceae</taxon>
        <taxon>Lichtheimia</taxon>
    </lineage>
</organism>
<dbReference type="Proteomes" id="UP001234581">
    <property type="component" value="Unassembled WGS sequence"/>
</dbReference>
<keyword evidence="1" id="KW-0812">Transmembrane</keyword>
<keyword evidence="1" id="KW-1133">Transmembrane helix</keyword>
<reference evidence="2 3" key="1">
    <citation type="submission" date="2023-03" db="EMBL/GenBank/DDBJ databases">
        <title>Genome sequence of Lichtheimia ornata CBS 291.66.</title>
        <authorList>
            <person name="Mohabir J.T."/>
            <person name="Shea T.P."/>
            <person name="Kurbessoian T."/>
            <person name="Berby B."/>
            <person name="Fontaine J."/>
            <person name="Livny J."/>
            <person name="Gnirke A."/>
            <person name="Stajich J.E."/>
            <person name="Cuomo C.A."/>
        </authorList>
    </citation>
    <scope>NUCLEOTIDE SEQUENCE [LARGE SCALE GENOMIC DNA]</scope>
    <source>
        <strain evidence="2">CBS 291.66</strain>
    </source>
</reference>
<keyword evidence="1" id="KW-0472">Membrane</keyword>
<feature type="transmembrane region" description="Helical" evidence="1">
    <location>
        <begin position="99"/>
        <end position="121"/>
    </location>
</feature>
<feature type="transmembrane region" description="Helical" evidence="1">
    <location>
        <begin position="75"/>
        <end position="93"/>
    </location>
</feature>
<feature type="transmembrane region" description="Helical" evidence="1">
    <location>
        <begin position="43"/>
        <end position="63"/>
    </location>
</feature>
<comment type="caution">
    <text evidence="2">The sequence shown here is derived from an EMBL/GenBank/DDBJ whole genome shotgun (WGS) entry which is preliminary data.</text>
</comment>
<evidence type="ECO:0000313" key="3">
    <source>
        <dbReference type="Proteomes" id="UP001234581"/>
    </source>
</evidence>
<proteinExistence type="predicted"/>
<dbReference type="AlphaFoldDB" id="A0AAD7V1M6"/>
<dbReference type="EMBL" id="JARTCD010000029">
    <property type="protein sequence ID" value="KAJ8657693.1"/>
    <property type="molecule type" value="Genomic_DNA"/>
</dbReference>
<evidence type="ECO:0000256" key="1">
    <source>
        <dbReference type="SAM" id="Phobius"/>
    </source>
</evidence>
<protein>
    <submittedName>
        <fullName evidence="2">Uncharacterized protein</fullName>
    </submittedName>
</protein>
<sequence length="146" mass="15998">MARLDLVFALHATLHGSLGLALFFAPQIVESTLSLNDNAAGILAVRGYGVAILGAALASLMCFNLPDMLPCKRATATGLMVYHALVAYLYFDARKQETLPYMTATGAMLLHMAFLAVFYVWSKVTENQVKAFSKQQRQQQKGSRSH</sequence>
<gene>
    <name evidence="2" type="ORF">O0I10_006508</name>
</gene>
<evidence type="ECO:0000313" key="2">
    <source>
        <dbReference type="EMBL" id="KAJ8657693.1"/>
    </source>
</evidence>
<dbReference type="RefSeq" id="XP_058342606.1">
    <property type="nucleotide sequence ID" value="XM_058486535.1"/>
</dbReference>
<dbReference type="GeneID" id="83213919"/>